<proteinExistence type="predicted"/>
<gene>
    <name evidence="2" type="ORF">WPS_13490</name>
</gene>
<feature type="transmembrane region" description="Helical" evidence="1">
    <location>
        <begin position="99"/>
        <end position="118"/>
    </location>
</feature>
<evidence type="ECO:0000313" key="3">
    <source>
        <dbReference type="Proteomes" id="UP001317532"/>
    </source>
</evidence>
<accession>A0AAN2C9K1</accession>
<dbReference type="KEGG" id="vab:WPS_13490"/>
<feature type="transmembrane region" description="Helical" evidence="1">
    <location>
        <begin position="72"/>
        <end position="93"/>
    </location>
</feature>
<feature type="transmembrane region" description="Helical" evidence="1">
    <location>
        <begin position="43"/>
        <end position="63"/>
    </location>
</feature>
<dbReference type="RefSeq" id="WP_317997062.1">
    <property type="nucleotide sequence ID" value="NZ_AP025523.1"/>
</dbReference>
<dbReference type="Proteomes" id="UP001317532">
    <property type="component" value="Chromosome"/>
</dbReference>
<feature type="transmembrane region" description="Helical" evidence="1">
    <location>
        <begin position="7"/>
        <end position="31"/>
    </location>
</feature>
<evidence type="ECO:0000313" key="2">
    <source>
        <dbReference type="EMBL" id="BDE06073.1"/>
    </source>
</evidence>
<keyword evidence="3" id="KW-1185">Reference proteome</keyword>
<keyword evidence="1" id="KW-0472">Membrane</keyword>
<keyword evidence="1" id="KW-0812">Transmembrane</keyword>
<sequence length="127" mass="13175">MFAVALRVALVAGIIIDGAVGLLCIFAQPLIAPLLGVPVKDPAVTAFLGGELIVAACIYALILRDTPRWQPLLWLCALDQTLGVAIPAVQIALGNAPASLQTIAPMPFQAILVALYVAGARRAVRPA</sequence>
<dbReference type="AlphaFoldDB" id="A0AAN2C9K1"/>
<keyword evidence="1" id="KW-1133">Transmembrane helix</keyword>
<name>A0AAN2C9K1_UNVUL</name>
<dbReference type="EMBL" id="AP025523">
    <property type="protein sequence ID" value="BDE06073.1"/>
    <property type="molecule type" value="Genomic_DNA"/>
</dbReference>
<organism evidence="2 3">
    <name type="scientific">Vulcanimicrobium alpinum</name>
    <dbReference type="NCBI Taxonomy" id="3016050"/>
    <lineage>
        <taxon>Bacteria</taxon>
        <taxon>Bacillati</taxon>
        <taxon>Vulcanimicrobiota</taxon>
        <taxon>Vulcanimicrobiia</taxon>
        <taxon>Vulcanimicrobiales</taxon>
        <taxon>Vulcanimicrobiaceae</taxon>
        <taxon>Vulcanimicrobium</taxon>
    </lineage>
</organism>
<protein>
    <submittedName>
        <fullName evidence="2">Uncharacterized protein</fullName>
    </submittedName>
</protein>
<reference evidence="2 3" key="1">
    <citation type="journal article" date="2022" name="ISME Commun">
        <title>Vulcanimicrobium alpinus gen. nov. sp. nov., the first cultivated representative of the candidate phylum 'Eremiobacterota', is a metabolically versatile aerobic anoxygenic phototroph.</title>
        <authorList>
            <person name="Yabe S."/>
            <person name="Muto K."/>
            <person name="Abe K."/>
            <person name="Yokota A."/>
            <person name="Staudigel H."/>
            <person name="Tebo B.M."/>
        </authorList>
    </citation>
    <scope>NUCLEOTIDE SEQUENCE [LARGE SCALE GENOMIC DNA]</scope>
    <source>
        <strain evidence="2 3">WC8-2</strain>
    </source>
</reference>
<evidence type="ECO:0000256" key="1">
    <source>
        <dbReference type="SAM" id="Phobius"/>
    </source>
</evidence>